<organism evidence="6 7">
    <name type="scientific">Nonomuraea helvata</name>
    <dbReference type="NCBI Taxonomy" id="37484"/>
    <lineage>
        <taxon>Bacteria</taxon>
        <taxon>Bacillati</taxon>
        <taxon>Actinomycetota</taxon>
        <taxon>Actinomycetes</taxon>
        <taxon>Streptosporangiales</taxon>
        <taxon>Streptosporangiaceae</taxon>
        <taxon>Nonomuraea</taxon>
    </lineage>
</organism>
<evidence type="ECO:0000256" key="2">
    <source>
        <dbReference type="ARBA" id="ARBA00023125"/>
    </source>
</evidence>
<dbReference type="PANTHER" id="PTHR30055">
    <property type="entry name" value="HTH-TYPE TRANSCRIPTIONAL REGULATOR RUTR"/>
    <property type="match status" value="1"/>
</dbReference>
<dbReference type="InterPro" id="IPR001647">
    <property type="entry name" value="HTH_TetR"/>
</dbReference>
<dbReference type="InterPro" id="IPR009057">
    <property type="entry name" value="Homeodomain-like_sf"/>
</dbReference>
<comment type="caution">
    <text evidence="6">The sequence shown here is derived from an EMBL/GenBank/DDBJ whole genome shotgun (WGS) entry which is preliminary data.</text>
</comment>
<keyword evidence="2 4" id="KW-0238">DNA-binding</keyword>
<keyword evidence="3" id="KW-0804">Transcription</keyword>
<evidence type="ECO:0000313" key="7">
    <source>
        <dbReference type="Proteomes" id="UP001589532"/>
    </source>
</evidence>
<evidence type="ECO:0000259" key="5">
    <source>
        <dbReference type="PROSITE" id="PS50977"/>
    </source>
</evidence>
<dbReference type="Gene3D" id="1.10.357.10">
    <property type="entry name" value="Tetracycline Repressor, domain 2"/>
    <property type="match status" value="1"/>
</dbReference>
<sequence>MTEEQKLGLRERKKLETWRSIRAAALRLINERGYEAVNVDDIAAAANVSRSTFFNYFVTKEATVFDPDPMETDAWRKLMNDRPDDEPLWVSLQEIQLGYMSLLADRLAVQKRLKAASPALAESKRDYSDRFHAELGEWVASRTPPGAEMQAALQTNTALAVLRTAYGAWSPEDGFERFMQLARECFDRAGRGLAPDQSH</sequence>
<accession>A0ABV5SGY3</accession>
<dbReference type="EMBL" id="JBHMBW010000103">
    <property type="protein sequence ID" value="MFB9630943.1"/>
    <property type="molecule type" value="Genomic_DNA"/>
</dbReference>
<feature type="DNA-binding region" description="H-T-H motif" evidence="4">
    <location>
        <begin position="38"/>
        <end position="57"/>
    </location>
</feature>
<feature type="domain" description="HTH tetR-type" evidence="5">
    <location>
        <begin position="15"/>
        <end position="75"/>
    </location>
</feature>
<dbReference type="Pfam" id="PF00440">
    <property type="entry name" value="TetR_N"/>
    <property type="match status" value="1"/>
</dbReference>
<dbReference type="SUPFAM" id="SSF46689">
    <property type="entry name" value="Homeodomain-like"/>
    <property type="match status" value="1"/>
</dbReference>
<name>A0ABV5SGY3_9ACTN</name>
<dbReference type="PRINTS" id="PR00455">
    <property type="entry name" value="HTHTETR"/>
</dbReference>
<dbReference type="Gene3D" id="1.10.10.60">
    <property type="entry name" value="Homeodomain-like"/>
    <property type="match status" value="1"/>
</dbReference>
<evidence type="ECO:0000256" key="1">
    <source>
        <dbReference type="ARBA" id="ARBA00023015"/>
    </source>
</evidence>
<dbReference type="PANTHER" id="PTHR30055:SF238">
    <property type="entry name" value="MYCOFACTOCIN BIOSYNTHESIS TRANSCRIPTIONAL REGULATOR MFTR-RELATED"/>
    <property type="match status" value="1"/>
</dbReference>
<evidence type="ECO:0000256" key="4">
    <source>
        <dbReference type="PROSITE-ProRule" id="PRU00335"/>
    </source>
</evidence>
<dbReference type="PROSITE" id="PS50977">
    <property type="entry name" value="HTH_TETR_2"/>
    <property type="match status" value="1"/>
</dbReference>
<protein>
    <submittedName>
        <fullName evidence="6">TetR/AcrR family transcriptional regulator</fullName>
    </submittedName>
</protein>
<gene>
    <name evidence="6" type="ORF">ACFFSA_48420</name>
</gene>
<keyword evidence="7" id="KW-1185">Reference proteome</keyword>
<dbReference type="Proteomes" id="UP001589532">
    <property type="component" value="Unassembled WGS sequence"/>
</dbReference>
<dbReference type="RefSeq" id="WP_344984581.1">
    <property type="nucleotide sequence ID" value="NZ_BAAAXV010000001.1"/>
</dbReference>
<reference evidence="6 7" key="1">
    <citation type="submission" date="2024-09" db="EMBL/GenBank/DDBJ databases">
        <authorList>
            <person name="Sun Q."/>
            <person name="Mori K."/>
        </authorList>
    </citation>
    <scope>NUCLEOTIDE SEQUENCE [LARGE SCALE GENOMIC DNA]</scope>
    <source>
        <strain evidence="6 7">JCM 3143</strain>
    </source>
</reference>
<dbReference type="InterPro" id="IPR050109">
    <property type="entry name" value="HTH-type_TetR-like_transc_reg"/>
</dbReference>
<keyword evidence="1" id="KW-0805">Transcription regulation</keyword>
<proteinExistence type="predicted"/>
<evidence type="ECO:0000313" key="6">
    <source>
        <dbReference type="EMBL" id="MFB9630943.1"/>
    </source>
</evidence>
<evidence type="ECO:0000256" key="3">
    <source>
        <dbReference type="ARBA" id="ARBA00023163"/>
    </source>
</evidence>